<protein>
    <submittedName>
        <fullName evidence="1">Uncharacterized protein</fullName>
    </submittedName>
</protein>
<dbReference type="EMBL" id="CP002382">
    <property type="protein sequence ID" value="AEP09598.1"/>
    <property type="molecule type" value="Genomic_DNA"/>
</dbReference>
<gene>
    <name evidence="1" type="ordered locus">MICA_1276</name>
</gene>
<dbReference type="AlphaFoldDB" id="G2KRN6"/>
<keyword evidence="2" id="KW-1185">Reference proteome</keyword>
<accession>G2KRN6</accession>
<organism evidence="1 2">
    <name type="scientific">Micavibrio aeruginosavorus (strain ARL-13)</name>
    <dbReference type="NCBI Taxonomy" id="856793"/>
    <lineage>
        <taxon>Bacteria</taxon>
        <taxon>Pseudomonadati</taxon>
        <taxon>Bdellovibrionota</taxon>
        <taxon>Bdellovibrionia</taxon>
        <taxon>Bdellovibrionales</taxon>
        <taxon>Pseudobdellovibrionaceae</taxon>
        <taxon>Micavibrio</taxon>
    </lineage>
</organism>
<dbReference type="KEGG" id="mai:MICA_1276"/>
<sequence length="37" mass="3865">MPLFPSIVIPAKAGIHGGSVWIPAFAGMTNKNKREGA</sequence>
<reference evidence="1 2" key="1">
    <citation type="journal article" date="2011" name="BMC Genomics">
        <title>Genomic insights into an obligate epibiotic bacterial predator: Micavibrio aeruginosavorus ARL-13.</title>
        <authorList>
            <person name="Wang Z."/>
            <person name="Kadouri D."/>
            <person name="Wu M."/>
        </authorList>
    </citation>
    <scope>NUCLEOTIDE SEQUENCE [LARGE SCALE GENOMIC DNA]</scope>
    <source>
        <strain evidence="1 2">ARL-13</strain>
    </source>
</reference>
<proteinExistence type="predicted"/>
<evidence type="ECO:0000313" key="2">
    <source>
        <dbReference type="Proteomes" id="UP000009286"/>
    </source>
</evidence>
<evidence type="ECO:0000313" key="1">
    <source>
        <dbReference type="EMBL" id="AEP09598.1"/>
    </source>
</evidence>
<dbReference type="Proteomes" id="UP000009286">
    <property type="component" value="Chromosome"/>
</dbReference>
<dbReference type="HOGENOM" id="CLU_3345898_0_0_5"/>
<name>G2KRN6_MICAA</name>